<dbReference type="Proteomes" id="UP000580250">
    <property type="component" value="Unassembled WGS sequence"/>
</dbReference>
<proteinExistence type="predicted"/>
<accession>A0A6V7USQ5</accession>
<gene>
    <name evidence="1" type="ORF">MENT_LOCUS16786</name>
</gene>
<organism evidence="1 2">
    <name type="scientific">Meloidogyne enterolobii</name>
    <name type="common">Root-knot nematode worm</name>
    <name type="synonym">Meloidogyne mayaguensis</name>
    <dbReference type="NCBI Taxonomy" id="390850"/>
    <lineage>
        <taxon>Eukaryota</taxon>
        <taxon>Metazoa</taxon>
        <taxon>Ecdysozoa</taxon>
        <taxon>Nematoda</taxon>
        <taxon>Chromadorea</taxon>
        <taxon>Rhabditida</taxon>
        <taxon>Tylenchina</taxon>
        <taxon>Tylenchomorpha</taxon>
        <taxon>Tylenchoidea</taxon>
        <taxon>Meloidogynidae</taxon>
        <taxon>Meloidogyninae</taxon>
        <taxon>Meloidogyne</taxon>
    </lineage>
</organism>
<name>A0A6V7USQ5_MELEN</name>
<sequence length="49" mass="5649">MLINLFKVILLDSEKYLHIITVYPLITTLGNYCFDLPLEGVINRGRVII</sequence>
<reference evidence="1 2" key="1">
    <citation type="submission" date="2020-08" db="EMBL/GenBank/DDBJ databases">
        <authorList>
            <person name="Koutsovoulos G."/>
            <person name="Danchin GJ E."/>
        </authorList>
    </citation>
    <scope>NUCLEOTIDE SEQUENCE [LARGE SCALE GENOMIC DNA]</scope>
</reference>
<evidence type="ECO:0000313" key="2">
    <source>
        <dbReference type="Proteomes" id="UP000580250"/>
    </source>
</evidence>
<comment type="caution">
    <text evidence="1">The sequence shown here is derived from an EMBL/GenBank/DDBJ whole genome shotgun (WGS) entry which is preliminary data.</text>
</comment>
<evidence type="ECO:0000313" key="1">
    <source>
        <dbReference type="EMBL" id="CAD2164805.1"/>
    </source>
</evidence>
<dbReference type="EMBL" id="CAJEWN010000105">
    <property type="protein sequence ID" value="CAD2164805.1"/>
    <property type="molecule type" value="Genomic_DNA"/>
</dbReference>
<protein>
    <submittedName>
        <fullName evidence="1">Uncharacterized protein</fullName>
    </submittedName>
</protein>
<dbReference type="AlphaFoldDB" id="A0A6V7USQ5"/>